<dbReference type="Proteomes" id="UP001306508">
    <property type="component" value="Unassembled WGS sequence"/>
</dbReference>
<gene>
    <name evidence="2" type="ORF">RI543_000234</name>
</gene>
<comment type="caution">
    <text evidence="2">The sequence shown here is derived from an EMBL/GenBank/DDBJ whole genome shotgun (WGS) entry which is preliminary data.</text>
</comment>
<keyword evidence="3" id="KW-1185">Reference proteome</keyword>
<proteinExistence type="predicted"/>
<evidence type="ECO:0000313" key="3">
    <source>
        <dbReference type="Proteomes" id="UP001306508"/>
    </source>
</evidence>
<dbReference type="AlphaFoldDB" id="A0AAN7WT61"/>
<dbReference type="EMBL" id="JAWIZZ010000006">
    <property type="protein sequence ID" value="KAK5782302.1"/>
    <property type="molecule type" value="Genomic_DNA"/>
</dbReference>
<protein>
    <submittedName>
        <fullName evidence="2">Uncharacterized protein</fullName>
    </submittedName>
</protein>
<feature type="region of interest" description="Disordered" evidence="1">
    <location>
        <begin position="366"/>
        <end position="455"/>
    </location>
</feature>
<reference evidence="3" key="1">
    <citation type="submission" date="2023-07" db="EMBL/GenBank/DDBJ databases">
        <title>A draft genome of Kazachstania heterogenica Y-27499.</title>
        <authorList>
            <person name="Donic C."/>
            <person name="Kralova J.S."/>
            <person name="Fidel L."/>
            <person name="Ben-Dor S."/>
            <person name="Jung S."/>
        </authorList>
    </citation>
    <scope>NUCLEOTIDE SEQUENCE [LARGE SCALE GENOMIC DNA]</scope>
    <source>
        <strain evidence="3">Y27499</strain>
    </source>
</reference>
<organism evidence="2 3">
    <name type="scientific">Arxiozyma heterogenica</name>
    <dbReference type="NCBI Taxonomy" id="278026"/>
    <lineage>
        <taxon>Eukaryota</taxon>
        <taxon>Fungi</taxon>
        <taxon>Dikarya</taxon>
        <taxon>Ascomycota</taxon>
        <taxon>Saccharomycotina</taxon>
        <taxon>Saccharomycetes</taxon>
        <taxon>Saccharomycetales</taxon>
        <taxon>Saccharomycetaceae</taxon>
        <taxon>Arxiozyma</taxon>
    </lineage>
</organism>
<name>A0AAN7WT61_9SACH</name>
<feature type="compositionally biased region" description="Basic residues" evidence="1">
    <location>
        <begin position="431"/>
        <end position="441"/>
    </location>
</feature>
<evidence type="ECO:0000313" key="2">
    <source>
        <dbReference type="EMBL" id="KAK5782302.1"/>
    </source>
</evidence>
<evidence type="ECO:0000256" key="1">
    <source>
        <dbReference type="SAM" id="MobiDB-lite"/>
    </source>
</evidence>
<feature type="compositionally biased region" description="Basic and acidic residues" evidence="1">
    <location>
        <begin position="366"/>
        <end position="430"/>
    </location>
</feature>
<sequence>MVYDTWSLETQLKYKPSSMNNRQVVYEHTDTSNFKKVSLNTYPNLRKFRSTNPSSQVGGITSGLRTLVISYGLVDIPKRYRISCTKKECAVKEKHATPEDTLTKKQVTVLDKFQRNVSEKDTYSYLNHKQTKAKEHSLLEQIFHEIDQFGLDAATADSWKRYTVSCAARLGYKKAIRMMESWGLDKSQIMLDEFQENMPEKDADSYLNHKQTKDKEHSLLEQIFYEIDQFGLGTATADSRKRYTVSCAARLGYKKAICMMESWELNRSQGVVPNKGSVTYIRPRTIPKQNIRSVEENISKTRTHLIDGYQLSIPKKEEVTHDKLDKIPEQNIRNKEECFAKVRAPMLEEYQLFIPKKEEVIHAKKEQIPKQNKKEEVAHTKNEQISKQDRKKEVTHSKQEHIQKKNKKEDVSPVKKEHISKQTEKEDVSNVKKKHIPKQNKKKEATHSKQKQISRQNIRNAREHFTQAMNLMIQRYQLPVPEKEESAHVELDKIPEQNIRNAKEHFANAMDLMKERYQLSVPKKQEVSCVKKECSTMLQTNNNTIILKSSRKKQKGEQGPKLGCSTGKDYVSKKKTIVKEESLLKEDYILKQKQTTKKQQIKKKVTFKPISPEASKSLIIIGEYKKELFDEKKRDIIISRDKHIEEKHKTIDTEEKQKVDIRQKSPVPAKKIVSHSKNITPVDSTPAVVIANTKPATSTEKEDITKKSSVPTKEIISNFKIIAPVNIIPPVVITKTEPISPTEKEDTTKKSSVPTQEIVSNFKNTTSVNSTPAVVVTKTEPASSAKQKNIRTQKHKSDVEKNKLLFSKKEEDVTNQSAIPTKEIISNFKIINPVNIIPPTVITKTEAVSSTEKEDTTKKSSVPTQEIVSHSKNITPMDSIPTVVVTKTGPASSVKQNNIVTQKPKSGIEKIKLLFAKKEEDTTKKSSIPAKEIVSNFKTITPVNIIPPTVTTKTESVSFNETKNVPKPNNQSGLQKFTSFFKFHKKDPSELSSSQPHSCIVKEQKAPKEVQKSQKIPELCPYMVDDVRKKFYEVYPSQKDPSETRQHYPDKPLAPGLRELIDSKITNEPYRYLDRGTNKVEIFDPYYVPIDDSMYDSSLFDDTEYILETVLAKMVKRDGWKGRMENFKSSCEYMSFATDCIVLDSTVLNGIRNGSNYVGSAISKLWKKDTKDS</sequence>
<accession>A0AAN7WT61</accession>